<organism evidence="1 2">
    <name type="scientific">Aphanocapsa feldmannii 277cV</name>
    <dbReference type="NCBI Taxonomy" id="2507553"/>
    <lineage>
        <taxon>Bacteria</taxon>
        <taxon>Bacillati</taxon>
        <taxon>Cyanobacteriota</taxon>
        <taxon>Cyanophyceae</taxon>
        <taxon>Oscillatoriophycideae</taxon>
        <taxon>Chroococcales</taxon>
        <taxon>Microcystaceae</taxon>
        <taxon>Aphanocapsa</taxon>
    </lineage>
</organism>
<dbReference type="AlphaFoldDB" id="A0A524RMH1"/>
<evidence type="ECO:0000313" key="2">
    <source>
        <dbReference type="Proteomes" id="UP000317990"/>
    </source>
</evidence>
<gene>
    <name evidence="1" type="ORF">ERJ67_07415</name>
</gene>
<protein>
    <submittedName>
        <fullName evidence="1">Type II secretion system protein</fullName>
    </submittedName>
</protein>
<dbReference type="EMBL" id="SRMO01000071">
    <property type="protein sequence ID" value="TGG91826.1"/>
    <property type="molecule type" value="Genomic_DNA"/>
</dbReference>
<dbReference type="Proteomes" id="UP000317990">
    <property type="component" value="Unassembled WGS sequence"/>
</dbReference>
<proteinExistence type="predicted"/>
<dbReference type="Pfam" id="PF07963">
    <property type="entry name" value="N_methyl"/>
    <property type="match status" value="1"/>
</dbReference>
<dbReference type="InterPro" id="IPR012902">
    <property type="entry name" value="N_methyl_site"/>
</dbReference>
<accession>A0A524RMH1</accession>
<reference evidence="1 2" key="1">
    <citation type="journal article" date="2019" name="mSystems">
        <title>Life at home and on the roam: Genomic adaptions reflect the dual lifestyle of an intracellular, facultative symbiont.</title>
        <authorList>
            <person name="Burgsdorf I."/>
        </authorList>
    </citation>
    <scope>NUCLEOTIDE SEQUENCE [LARGE SCALE GENOMIC DNA]</scope>
    <source>
        <strain evidence="1">277cV</strain>
    </source>
</reference>
<name>A0A524RMH1_9CHRO</name>
<dbReference type="NCBIfam" id="TIGR02532">
    <property type="entry name" value="IV_pilin_GFxxxE"/>
    <property type="match status" value="1"/>
</dbReference>
<sequence>MRRTLPKAALGFSLMEVLVSLSILAIAGAISLRSSQRALARWAQARQRAAVEQSLQFAEQRLMGLVLHQRLPALWNCAQLPLQQPIVQSLQAPPEPGGSEAGRLLEGRLASLPGEQFRLEMLIHDPATGLARQRHLDLAKAWACDSGQADMDAAATADQLPPGVVVGRA</sequence>
<comment type="caution">
    <text evidence="1">The sequence shown here is derived from an EMBL/GenBank/DDBJ whole genome shotgun (WGS) entry which is preliminary data.</text>
</comment>
<evidence type="ECO:0000313" key="1">
    <source>
        <dbReference type="EMBL" id="TGG91826.1"/>
    </source>
</evidence>